<reference evidence="1 2" key="1">
    <citation type="submission" date="2020-09" db="EMBL/GenBank/DDBJ databases">
        <authorList>
            <person name="Ashkenazy H."/>
        </authorList>
    </citation>
    <scope>NUCLEOTIDE SEQUENCE [LARGE SCALE GENOMIC DNA]</scope>
    <source>
        <strain evidence="2">cv. Cdm-0</strain>
    </source>
</reference>
<name>A0A7G2EMK5_ARATH</name>
<dbReference type="EMBL" id="LR881468">
    <property type="protein sequence ID" value="CAD5323475.1"/>
    <property type="molecule type" value="Genomic_DNA"/>
</dbReference>
<accession>A0A7G2EMK5</accession>
<sequence length="111" mass="12890">MYQPDSVCISDKSYVAQADDTLFTDPWQVNFRDGIRDHETSRTYKCTTYYVMQPEGADNTAQKDREQHENIAAQVVLIRYMSLLSVVGKWDLLKQFSGDETVDEVFLENLR</sequence>
<organism evidence="1 2">
    <name type="scientific">Arabidopsis thaliana</name>
    <name type="common">Mouse-ear cress</name>
    <dbReference type="NCBI Taxonomy" id="3702"/>
    <lineage>
        <taxon>Eukaryota</taxon>
        <taxon>Viridiplantae</taxon>
        <taxon>Streptophyta</taxon>
        <taxon>Embryophyta</taxon>
        <taxon>Tracheophyta</taxon>
        <taxon>Spermatophyta</taxon>
        <taxon>Magnoliopsida</taxon>
        <taxon>eudicotyledons</taxon>
        <taxon>Gunneridae</taxon>
        <taxon>Pentapetalae</taxon>
        <taxon>rosids</taxon>
        <taxon>malvids</taxon>
        <taxon>Brassicales</taxon>
        <taxon>Brassicaceae</taxon>
        <taxon>Camelineae</taxon>
        <taxon>Arabidopsis</taxon>
    </lineage>
</organism>
<evidence type="ECO:0000313" key="1">
    <source>
        <dbReference type="EMBL" id="CAD5323475.1"/>
    </source>
</evidence>
<evidence type="ECO:0000313" key="2">
    <source>
        <dbReference type="Proteomes" id="UP000516314"/>
    </source>
</evidence>
<gene>
    <name evidence="1" type="ORF">AT9943_LOCUS11422</name>
</gene>
<dbReference type="AlphaFoldDB" id="A0A7G2EMK5"/>
<protein>
    <submittedName>
        <fullName evidence="1">(thale cress) hypothetical protein</fullName>
    </submittedName>
</protein>
<proteinExistence type="predicted"/>
<dbReference type="Proteomes" id="UP000516314">
    <property type="component" value="Chromosome 3"/>
</dbReference>